<dbReference type="Proteomes" id="UP000796880">
    <property type="component" value="Unassembled WGS sequence"/>
</dbReference>
<gene>
    <name evidence="3" type="ORF">FNV43_RR15164</name>
</gene>
<name>A0A8K0GWZ3_9ROSA</name>
<dbReference type="GO" id="GO:0005737">
    <property type="term" value="C:cytoplasm"/>
    <property type="evidence" value="ECO:0007669"/>
    <property type="project" value="TreeGrafter"/>
</dbReference>
<dbReference type="GO" id="GO:0009409">
    <property type="term" value="P:response to cold"/>
    <property type="evidence" value="ECO:0007669"/>
    <property type="project" value="TreeGrafter"/>
</dbReference>
<keyword evidence="2" id="KW-0041">Annexin</keyword>
<dbReference type="InterPro" id="IPR018502">
    <property type="entry name" value="Annexin_repeat"/>
</dbReference>
<dbReference type="GO" id="GO:0005544">
    <property type="term" value="F:calcium-dependent phospholipid binding"/>
    <property type="evidence" value="ECO:0007669"/>
    <property type="project" value="InterPro"/>
</dbReference>
<evidence type="ECO:0008006" key="5">
    <source>
        <dbReference type="Google" id="ProtNLM"/>
    </source>
</evidence>
<dbReference type="GO" id="GO:0005509">
    <property type="term" value="F:calcium ion binding"/>
    <property type="evidence" value="ECO:0007669"/>
    <property type="project" value="InterPro"/>
</dbReference>
<keyword evidence="4" id="KW-1185">Reference proteome</keyword>
<dbReference type="SUPFAM" id="SSF47874">
    <property type="entry name" value="Annexin"/>
    <property type="match status" value="1"/>
</dbReference>
<dbReference type="FunFam" id="1.10.220.10:FF:000001">
    <property type="entry name" value="Annexin"/>
    <property type="match status" value="1"/>
</dbReference>
<dbReference type="GO" id="GO:0009414">
    <property type="term" value="P:response to water deprivation"/>
    <property type="evidence" value="ECO:0007669"/>
    <property type="project" value="TreeGrafter"/>
</dbReference>
<dbReference type="GO" id="GO:0005886">
    <property type="term" value="C:plasma membrane"/>
    <property type="evidence" value="ECO:0007669"/>
    <property type="project" value="TreeGrafter"/>
</dbReference>
<dbReference type="GO" id="GO:0001786">
    <property type="term" value="F:phosphatidylserine binding"/>
    <property type="evidence" value="ECO:0007669"/>
    <property type="project" value="TreeGrafter"/>
</dbReference>
<protein>
    <recommendedName>
        <fullName evidence="5">Annexin</fullName>
    </recommendedName>
</protein>
<dbReference type="SMART" id="SM00335">
    <property type="entry name" value="ANX"/>
    <property type="match status" value="3"/>
</dbReference>
<keyword evidence="1" id="KW-0677">Repeat</keyword>
<organism evidence="3 4">
    <name type="scientific">Rhamnella rubrinervis</name>
    <dbReference type="NCBI Taxonomy" id="2594499"/>
    <lineage>
        <taxon>Eukaryota</taxon>
        <taxon>Viridiplantae</taxon>
        <taxon>Streptophyta</taxon>
        <taxon>Embryophyta</taxon>
        <taxon>Tracheophyta</taxon>
        <taxon>Spermatophyta</taxon>
        <taxon>Magnoliopsida</taxon>
        <taxon>eudicotyledons</taxon>
        <taxon>Gunneridae</taxon>
        <taxon>Pentapetalae</taxon>
        <taxon>rosids</taxon>
        <taxon>fabids</taxon>
        <taxon>Rosales</taxon>
        <taxon>Rhamnaceae</taxon>
        <taxon>rhamnoid group</taxon>
        <taxon>Rhamneae</taxon>
        <taxon>Rhamnella</taxon>
    </lineage>
</organism>
<evidence type="ECO:0000313" key="3">
    <source>
        <dbReference type="EMBL" id="KAF3441251.1"/>
    </source>
</evidence>
<accession>A0A8K0GWZ3</accession>
<proteinExistence type="predicted"/>
<comment type="caution">
    <text evidence="3">The sequence shown here is derived from an EMBL/GenBank/DDBJ whole genome shotgun (WGS) entry which is preliminary data.</text>
</comment>
<dbReference type="Pfam" id="PF00191">
    <property type="entry name" value="Annexin"/>
    <property type="match status" value="3"/>
</dbReference>
<reference evidence="3" key="1">
    <citation type="submission" date="2020-03" db="EMBL/GenBank/DDBJ databases">
        <title>A high-quality chromosome-level genome assembly of a woody plant with both climbing and erect habits, Rhamnella rubrinervis.</title>
        <authorList>
            <person name="Lu Z."/>
            <person name="Yang Y."/>
            <person name="Zhu X."/>
            <person name="Sun Y."/>
        </authorList>
    </citation>
    <scope>NUCLEOTIDE SEQUENCE</scope>
    <source>
        <strain evidence="3">BYM</strain>
        <tissue evidence="3">Leaf</tissue>
    </source>
</reference>
<dbReference type="InterPro" id="IPR037104">
    <property type="entry name" value="Annexin_sf"/>
</dbReference>
<dbReference type="PANTHER" id="PTHR10502:SF190">
    <property type="entry name" value="OS09G0453300 PROTEIN"/>
    <property type="match status" value="1"/>
</dbReference>
<dbReference type="PROSITE" id="PS51897">
    <property type="entry name" value="ANNEXIN_2"/>
    <property type="match status" value="1"/>
</dbReference>
<dbReference type="PANTHER" id="PTHR10502">
    <property type="entry name" value="ANNEXIN"/>
    <property type="match status" value="1"/>
</dbReference>
<dbReference type="OrthoDB" id="37886at2759"/>
<evidence type="ECO:0000313" key="4">
    <source>
        <dbReference type="Proteomes" id="UP000796880"/>
    </source>
</evidence>
<sequence length="299" mass="34254">MAMKMLTMSRNSGFENECKEIHDSWGRLSQLVRALVTRTRLERQQIRETYKALYGEDLVNRLQKEAEMSSSNNRNEAFVVSPKLCAALSMFMLEPHERDAVVARRLFNKVIRPTTRLLWRFSWVENPAKSSSPNKHIKQDTEGSWTKILPILSLPIHTKREGSYISGVIEEAVVLEILSKRSIPQMKLTISSYKHIYGHDYTKSLKKGNSGEFENALKRLVKCIHNPPNYYAKTLHGSMKGTTTDKGGLLRLLVSRAEVEMDEIRKAYKNKYGIELRDAICESIPSGDYRDFLVALATK</sequence>
<dbReference type="GO" id="GO:0009408">
    <property type="term" value="P:response to heat"/>
    <property type="evidence" value="ECO:0007669"/>
    <property type="project" value="TreeGrafter"/>
</dbReference>
<dbReference type="EMBL" id="VOIH02000007">
    <property type="protein sequence ID" value="KAF3441251.1"/>
    <property type="molecule type" value="Genomic_DNA"/>
</dbReference>
<dbReference type="AlphaFoldDB" id="A0A8K0GWZ3"/>
<evidence type="ECO:0000256" key="1">
    <source>
        <dbReference type="ARBA" id="ARBA00022737"/>
    </source>
</evidence>
<dbReference type="Gene3D" id="1.10.220.10">
    <property type="entry name" value="Annexin"/>
    <property type="match status" value="3"/>
</dbReference>
<evidence type="ECO:0000256" key="2">
    <source>
        <dbReference type="ARBA" id="ARBA00023216"/>
    </source>
</evidence>
<dbReference type="GO" id="GO:0009651">
    <property type="term" value="P:response to salt stress"/>
    <property type="evidence" value="ECO:0007669"/>
    <property type="project" value="TreeGrafter"/>
</dbReference>